<name>A0A067ND45_BOTB1</name>
<dbReference type="PANTHER" id="PTHR14742:SF0">
    <property type="entry name" value="RIBONUCLEASE P PROTEIN SUBUNIT P21"/>
    <property type="match status" value="1"/>
</dbReference>
<dbReference type="STRING" id="930990.A0A067ND45"/>
<accession>A0A067ND45</accession>
<proteinExistence type="inferred from homology"/>
<evidence type="ECO:0008006" key="8">
    <source>
        <dbReference type="Google" id="ProtNLM"/>
    </source>
</evidence>
<keyword evidence="3" id="KW-0862">Zinc</keyword>
<evidence type="ECO:0000256" key="1">
    <source>
        <dbReference type="ARBA" id="ARBA00022694"/>
    </source>
</evidence>
<keyword evidence="2" id="KW-0479">Metal-binding</keyword>
<evidence type="ECO:0000313" key="7">
    <source>
        <dbReference type="Proteomes" id="UP000027195"/>
    </source>
</evidence>
<dbReference type="GO" id="GO:0005655">
    <property type="term" value="C:nucleolar ribonuclease P complex"/>
    <property type="evidence" value="ECO:0007669"/>
    <property type="project" value="TreeGrafter"/>
</dbReference>
<dbReference type="Gene3D" id="6.20.50.20">
    <property type="match status" value="1"/>
</dbReference>
<feature type="compositionally biased region" description="Basic residues" evidence="5">
    <location>
        <begin position="178"/>
        <end position="187"/>
    </location>
</feature>
<feature type="region of interest" description="Disordered" evidence="5">
    <location>
        <begin position="42"/>
        <end position="69"/>
    </location>
</feature>
<reference evidence="7" key="1">
    <citation type="journal article" date="2014" name="Proc. Natl. Acad. Sci. U.S.A.">
        <title>Extensive sampling of basidiomycete genomes demonstrates inadequacy of the white-rot/brown-rot paradigm for wood decay fungi.</title>
        <authorList>
            <person name="Riley R."/>
            <person name="Salamov A.A."/>
            <person name="Brown D.W."/>
            <person name="Nagy L.G."/>
            <person name="Floudas D."/>
            <person name="Held B.W."/>
            <person name="Levasseur A."/>
            <person name="Lombard V."/>
            <person name="Morin E."/>
            <person name="Otillar R."/>
            <person name="Lindquist E.A."/>
            <person name="Sun H."/>
            <person name="LaButti K.M."/>
            <person name="Schmutz J."/>
            <person name="Jabbour D."/>
            <person name="Luo H."/>
            <person name="Baker S.E."/>
            <person name="Pisabarro A.G."/>
            <person name="Walton J.D."/>
            <person name="Blanchette R.A."/>
            <person name="Henrissat B."/>
            <person name="Martin F."/>
            <person name="Cullen D."/>
            <person name="Hibbett D.S."/>
            <person name="Grigoriev I.V."/>
        </authorList>
    </citation>
    <scope>NUCLEOTIDE SEQUENCE [LARGE SCALE GENOMIC DNA]</scope>
    <source>
        <strain evidence="7">FD-172 SS1</strain>
    </source>
</reference>
<feature type="compositionally biased region" description="Polar residues" evidence="5">
    <location>
        <begin position="42"/>
        <end position="53"/>
    </location>
</feature>
<evidence type="ECO:0000256" key="3">
    <source>
        <dbReference type="ARBA" id="ARBA00022833"/>
    </source>
</evidence>
<evidence type="ECO:0000256" key="4">
    <source>
        <dbReference type="ARBA" id="ARBA00038402"/>
    </source>
</evidence>
<sequence>MGKGRKGGSEQVPNPSGITNRDLLQRLNFLYQASVYLQQASTSSSLEQAQTDTRSSKRRRRARSTESIGTSELLSDLSKNYAGSMKAIGAKAIVKMDPVVKRTMCKACNTILVPGTTASVRVKPSSSHRHAISYTCTKCRRSRVIPAPPRRVEPPSNTPAQGPSVSEPYPGESARAPTGRHRKRKRGLTTAVPFFEREVGHVVFRGSHVLLQEVAERDE</sequence>
<dbReference type="GO" id="GO:0008033">
    <property type="term" value="P:tRNA processing"/>
    <property type="evidence" value="ECO:0007669"/>
    <property type="project" value="UniProtKB-KW"/>
</dbReference>
<dbReference type="AlphaFoldDB" id="A0A067ND45"/>
<organism evidence="6 7">
    <name type="scientific">Botryobasidium botryosum (strain FD-172 SS1)</name>
    <dbReference type="NCBI Taxonomy" id="930990"/>
    <lineage>
        <taxon>Eukaryota</taxon>
        <taxon>Fungi</taxon>
        <taxon>Dikarya</taxon>
        <taxon>Basidiomycota</taxon>
        <taxon>Agaricomycotina</taxon>
        <taxon>Agaricomycetes</taxon>
        <taxon>Cantharellales</taxon>
        <taxon>Botryobasidiaceae</taxon>
        <taxon>Botryobasidium</taxon>
    </lineage>
</organism>
<evidence type="ECO:0000256" key="5">
    <source>
        <dbReference type="SAM" id="MobiDB-lite"/>
    </source>
</evidence>
<keyword evidence="1" id="KW-0819">tRNA processing</keyword>
<keyword evidence="7" id="KW-1185">Reference proteome</keyword>
<dbReference type="InterPro" id="IPR007175">
    <property type="entry name" value="Rpr2/Snm1/Rpp21"/>
</dbReference>
<dbReference type="GO" id="GO:0046872">
    <property type="term" value="F:metal ion binding"/>
    <property type="evidence" value="ECO:0007669"/>
    <property type="project" value="UniProtKB-KW"/>
</dbReference>
<dbReference type="InParanoid" id="A0A067ND45"/>
<dbReference type="Proteomes" id="UP000027195">
    <property type="component" value="Unassembled WGS sequence"/>
</dbReference>
<feature type="region of interest" description="Disordered" evidence="5">
    <location>
        <begin position="145"/>
        <end position="188"/>
    </location>
</feature>
<dbReference type="HOGENOM" id="CLU_079140_0_0_1"/>
<dbReference type="EMBL" id="KL198016">
    <property type="protein sequence ID" value="KDQ21716.1"/>
    <property type="molecule type" value="Genomic_DNA"/>
</dbReference>
<dbReference type="OrthoDB" id="128536at2759"/>
<evidence type="ECO:0000313" key="6">
    <source>
        <dbReference type="EMBL" id="KDQ21716.1"/>
    </source>
</evidence>
<evidence type="ECO:0000256" key="2">
    <source>
        <dbReference type="ARBA" id="ARBA00022723"/>
    </source>
</evidence>
<protein>
    <recommendedName>
        <fullName evidence="8">Rpr2-domain-containing protein</fullName>
    </recommendedName>
</protein>
<dbReference type="PANTHER" id="PTHR14742">
    <property type="entry name" value="RIBONUCLEASE P SUBUNIT P21"/>
    <property type="match status" value="1"/>
</dbReference>
<gene>
    <name evidence="6" type="ORF">BOTBODRAFT_168937</name>
</gene>
<comment type="similarity">
    <text evidence="4">Belongs to the eukaryotic/archaeal RNase P protein component 4 family.</text>
</comment>
<dbReference type="Pfam" id="PF04032">
    <property type="entry name" value="Rpr2"/>
    <property type="match status" value="1"/>
</dbReference>